<sequence length="324" mass="34956">MFGSKIIASGHYVPEDVVTNDDLAKVIDTSDEWIVSHTGIQERHVSLQGENTSDLATKAAQQALNEAGVSAEEVDFIIVTTFTPDGLAPSTAALVQRNLGAKKAFGFDLSTACAGFVFGLTTADNFMKTGQYRYGLVIAAEVNSKMMDFRDRTSTVFFGDGAGAVLLAPSEQGEVLATDLHTIGDADVVHSGRIEPLTSLSADNYPKIDAFFQEGRMVYQEVTTLIPNHIQQFLAGQDLTIDDVDYVILHQANLRMIEKVADALNQPMAKFITNVEKYGNSSSAGIAMAFDQLRESTDLAEKKVLLTGFGAGFTYGSLLYKGSL</sequence>
<dbReference type="Pfam" id="PF08541">
    <property type="entry name" value="ACP_syn_III_C"/>
    <property type="match status" value="1"/>
</dbReference>
<feature type="active site" evidence="9">
    <location>
        <position position="113"/>
    </location>
</feature>
<comment type="subunit">
    <text evidence="9">Homodimer.</text>
</comment>
<evidence type="ECO:0000256" key="2">
    <source>
        <dbReference type="ARBA" id="ARBA00022490"/>
    </source>
</evidence>
<dbReference type="NCBIfam" id="NF006829">
    <property type="entry name" value="PRK09352.1"/>
    <property type="match status" value="1"/>
</dbReference>
<evidence type="ECO:0000313" key="13">
    <source>
        <dbReference type="EMBL" id="GAP04410.1"/>
    </source>
</evidence>
<evidence type="ECO:0000256" key="9">
    <source>
        <dbReference type="HAMAP-Rule" id="MF_01815"/>
    </source>
</evidence>
<evidence type="ECO:0000256" key="1">
    <source>
        <dbReference type="ARBA" id="ARBA00008642"/>
    </source>
</evidence>
<name>A0A3F3HB50_9LACO</name>
<evidence type="ECO:0000256" key="5">
    <source>
        <dbReference type="ARBA" id="ARBA00022832"/>
    </source>
</evidence>
<dbReference type="NCBIfam" id="TIGR00747">
    <property type="entry name" value="fabH"/>
    <property type="match status" value="1"/>
</dbReference>
<dbReference type="STRING" id="709323.GCA_001047135_00960"/>
<evidence type="ECO:0000256" key="3">
    <source>
        <dbReference type="ARBA" id="ARBA00022516"/>
    </source>
</evidence>
<dbReference type="Proteomes" id="UP000064514">
    <property type="component" value="Unassembled WGS sequence"/>
</dbReference>
<reference evidence="13" key="1">
    <citation type="journal article" date="2015" name="BMC Genomics">
        <title>Comparative genomics of Fructobacillus spp. and Leuconostoc spp. reveals niche-specific evolution of Fructobacillus spp.</title>
        <authorList>
            <person name="Endo A."/>
            <person name="Tanizawa Y."/>
            <person name="Tanaka N."/>
            <person name="Maeno S."/>
            <person name="Kumar H."/>
            <person name="Shiwa Y."/>
            <person name="Okada S."/>
            <person name="Yoshikawa H."/>
            <person name="Dicks L."/>
            <person name="Nakagawa J."/>
            <person name="Arita M."/>
        </authorList>
    </citation>
    <scope>NUCLEOTIDE SEQUENCE [LARGE SCALE GENOMIC DNA]</scope>
    <source>
        <strain evidence="13">F214-1</strain>
    </source>
</reference>
<dbReference type="EMBL" id="DF968081">
    <property type="protein sequence ID" value="GAP04410.1"/>
    <property type="molecule type" value="Genomic_DNA"/>
</dbReference>
<keyword evidence="6 9" id="KW-0443">Lipid metabolism</keyword>
<dbReference type="InterPro" id="IPR004655">
    <property type="entry name" value="FabH"/>
</dbReference>
<evidence type="ECO:0000256" key="8">
    <source>
        <dbReference type="ARBA" id="ARBA00023315"/>
    </source>
</evidence>
<comment type="similarity">
    <text evidence="1 9">Belongs to the thiolase-like superfamily. FabH family.</text>
</comment>
<dbReference type="SUPFAM" id="SSF53901">
    <property type="entry name" value="Thiolase-like"/>
    <property type="match status" value="1"/>
</dbReference>
<dbReference type="UniPathway" id="UPA00094"/>
<keyword evidence="9" id="KW-0511">Multifunctional enzyme</keyword>
<comment type="function">
    <text evidence="9">Catalyzes the condensation reaction of fatty acid synthesis by the addition to an acyl acceptor of two carbons from malonyl-ACP. Catalyzes the first condensation reaction which initiates fatty acid synthesis and may therefore play a role in governing the total rate of fatty acid production. Possesses both acetoacetyl-ACP synthase and acetyl transacylase activities. Its substrate specificity determines the biosynthesis of branched-chain and/or straight-chain of fatty acids.</text>
</comment>
<evidence type="ECO:0000313" key="12">
    <source>
        <dbReference type="EMBL" id="CAK1242265.1"/>
    </source>
</evidence>
<evidence type="ECO:0000259" key="11">
    <source>
        <dbReference type="Pfam" id="PF08545"/>
    </source>
</evidence>
<keyword evidence="14" id="KW-1185">Reference proteome</keyword>
<evidence type="ECO:0000256" key="6">
    <source>
        <dbReference type="ARBA" id="ARBA00023098"/>
    </source>
</evidence>
<comment type="pathway">
    <text evidence="9">Lipid metabolism; fatty acid biosynthesis.</text>
</comment>
<evidence type="ECO:0000256" key="4">
    <source>
        <dbReference type="ARBA" id="ARBA00022679"/>
    </source>
</evidence>
<keyword evidence="3 9" id="KW-0444">Lipid biosynthesis</keyword>
<feature type="domain" description="Beta-ketoacyl-[acyl-carrier-protein] synthase III C-terminal" evidence="10">
    <location>
        <begin position="236"/>
        <end position="320"/>
    </location>
</feature>
<dbReference type="GO" id="GO:0033818">
    <property type="term" value="F:beta-ketoacyl-acyl-carrier-protein synthase III activity"/>
    <property type="evidence" value="ECO:0007669"/>
    <property type="project" value="UniProtKB-UniRule"/>
</dbReference>
<comment type="domain">
    <text evidence="9">The last Arg residue of the ACP-binding site is essential for the weak association between ACP/AcpP and FabH.</text>
</comment>
<dbReference type="GO" id="GO:0004315">
    <property type="term" value="F:3-oxoacyl-[acyl-carrier-protein] synthase activity"/>
    <property type="evidence" value="ECO:0007669"/>
    <property type="project" value="InterPro"/>
</dbReference>
<dbReference type="InterPro" id="IPR013751">
    <property type="entry name" value="ACP_syn_III_N"/>
</dbReference>
<dbReference type="PANTHER" id="PTHR34069">
    <property type="entry name" value="3-OXOACYL-[ACYL-CARRIER-PROTEIN] SYNTHASE 3"/>
    <property type="match status" value="1"/>
</dbReference>
<keyword evidence="4 9" id="KW-0808">Transferase</keyword>
<dbReference type="CDD" id="cd00830">
    <property type="entry name" value="KAS_III"/>
    <property type="match status" value="1"/>
</dbReference>
<feature type="active site" evidence="9">
    <location>
        <position position="250"/>
    </location>
</feature>
<evidence type="ECO:0000313" key="14">
    <source>
        <dbReference type="Proteomes" id="UP001314262"/>
    </source>
</evidence>
<dbReference type="Proteomes" id="UP001314262">
    <property type="component" value="Unassembled WGS sequence"/>
</dbReference>
<dbReference type="Gene3D" id="3.40.47.10">
    <property type="match status" value="1"/>
</dbReference>
<keyword evidence="7 9" id="KW-0275">Fatty acid biosynthesis</keyword>
<keyword evidence="2 9" id="KW-0963">Cytoplasm</keyword>
<dbReference type="InterPro" id="IPR013747">
    <property type="entry name" value="ACP_syn_III_C"/>
</dbReference>
<dbReference type="RefSeq" id="WP_059393827.1">
    <property type="nucleotide sequence ID" value="NZ_BOJU01000003.1"/>
</dbReference>
<accession>A0A3F3HB50</accession>
<dbReference type="HAMAP" id="MF_01815">
    <property type="entry name" value="FabH"/>
    <property type="match status" value="1"/>
</dbReference>
<proteinExistence type="inferred from homology"/>
<organism evidence="13">
    <name type="scientific">Fructobacillus tropaeoli</name>
    <dbReference type="NCBI Taxonomy" id="709323"/>
    <lineage>
        <taxon>Bacteria</taxon>
        <taxon>Bacillati</taxon>
        <taxon>Bacillota</taxon>
        <taxon>Bacilli</taxon>
        <taxon>Lactobacillales</taxon>
        <taxon>Lactobacillaceae</taxon>
        <taxon>Fructobacillus</taxon>
    </lineage>
</organism>
<dbReference type="PANTHER" id="PTHR34069:SF2">
    <property type="entry name" value="BETA-KETOACYL-[ACYL-CARRIER-PROTEIN] SYNTHASE III"/>
    <property type="match status" value="1"/>
</dbReference>
<dbReference type="GO" id="GO:0006633">
    <property type="term" value="P:fatty acid biosynthetic process"/>
    <property type="evidence" value="ECO:0007669"/>
    <property type="project" value="UniProtKB-UniRule"/>
</dbReference>
<protein>
    <recommendedName>
        <fullName evidence="9">Beta-ketoacyl-[acyl-carrier-protein] synthase III</fullName>
        <shortName evidence="9">Beta-ketoacyl-ACP synthase III</shortName>
        <shortName evidence="9">KAS III</shortName>
        <ecNumber evidence="9">2.3.1.180</ecNumber>
    </recommendedName>
    <alternativeName>
        <fullName evidence="9">3-oxoacyl-[acyl-carrier-protein] synthase 3</fullName>
    </alternativeName>
    <alternativeName>
        <fullName evidence="9">3-oxoacyl-[acyl-carrier-protein] synthase III</fullName>
    </alternativeName>
</protein>
<evidence type="ECO:0000259" key="10">
    <source>
        <dbReference type="Pfam" id="PF08541"/>
    </source>
</evidence>
<dbReference type="Pfam" id="PF08545">
    <property type="entry name" value="ACP_syn_III"/>
    <property type="match status" value="1"/>
</dbReference>
<dbReference type="GO" id="GO:0044550">
    <property type="term" value="P:secondary metabolite biosynthetic process"/>
    <property type="evidence" value="ECO:0007669"/>
    <property type="project" value="TreeGrafter"/>
</dbReference>
<keyword evidence="8 9" id="KW-0012">Acyltransferase</keyword>
<keyword evidence="5 9" id="KW-0276">Fatty acid metabolism</keyword>
<feature type="active site" evidence="9">
    <location>
        <position position="280"/>
    </location>
</feature>
<dbReference type="EC" id="2.3.1.180" evidence="9"/>
<gene>
    <name evidence="9" type="primary">fabH</name>
    <name evidence="13" type="ORF">FTRO_0041520</name>
    <name evidence="12" type="ORF">R53137_KAKDMLNK_00873</name>
</gene>
<feature type="region of interest" description="ACP-binding" evidence="9">
    <location>
        <begin position="251"/>
        <end position="255"/>
    </location>
</feature>
<dbReference type="AlphaFoldDB" id="A0A3F3HB50"/>
<comment type="subcellular location">
    <subcellularLocation>
        <location evidence="9">Cytoplasm</location>
    </subcellularLocation>
</comment>
<dbReference type="GO" id="GO:0005737">
    <property type="term" value="C:cytoplasm"/>
    <property type="evidence" value="ECO:0007669"/>
    <property type="project" value="UniProtKB-SubCell"/>
</dbReference>
<reference evidence="12 14" key="2">
    <citation type="submission" date="2023-10" db="EMBL/GenBank/DDBJ databases">
        <authorList>
            <person name="Botero Cardona J."/>
        </authorList>
    </citation>
    <scope>NUCLEOTIDE SEQUENCE [LARGE SCALE GENOMIC DNA]</scope>
    <source>
        <strain evidence="12 14">R-53137</strain>
    </source>
</reference>
<dbReference type="InterPro" id="IPR016039">
    <property type="entry name" value="Thiolase-like"/>
</dbReference>
<dbReference type="EMBL" id="CAUZLT010000003">
    <property type="protein sequence ID" value="CAK1242265.1"/>
    <property type="molecule type" value="Genomic_DNA"/>
</dbReference>
<evidence type="ECO:0000256" key="7">
    <source>
        <dbReference type="ARBA" id="ARBA00023160"/>
    </source>
</evidence>
<comment type="catalytic activity">
    <reaction evidence="9">
        <text>malonyl-[ACP] + acetyl-CoA + H(+) = 3-oxobutanoyl-[ACP] + CO2 + CoA</text>
        <dbReference type="Rhea" id="RHEA:12080"/>
        <dbReference type="Rhea" id="RHEA-COMP:9623"/>
        <dbReference type="Rhea" id="RHEA-COMP:9625"/>
        <dbReference type="ChEBI" id="CHEBI:15378"/>
        <dbReference type="ChEBI" id="CHEBI:16526"/>
        <dbReference type="ChEBI" id="CHEBI:57287"/>
        <dbReference type="ChEBI" id="CHEBI:57288"/>
        <dbReference type="ChEBI" id="CHEBI:78449"/>
        <dbReference type="ChEBI" id="CHEBI:78450"/>
        <dbReference type="EC" id="2.3.1.180"/>
    </reaction>
</comment>
<feature type="domain" description="Beta-ketoacyl-[acyl-carrier-protein] synthase III N-terminal" evidence="11">
    <location>
        <begin position="107"/>
        <end position="183"/>
    </location>
</feature>